<evidence type="ECO:0008006" key="5">
    <source>
        <dbReference type="Google" id="ProtNLM"/>
    </source>
</evidence>
<feature type="chain" id="PRO_5047231801" description="Lipoprotein" evidence="2">
    <location>
        <begin position="32"/>
        <end position="184"/>
    </location>
</feature>
<keyword evidence="4" id="KW-1185">Reference proteome</keyword>
<name>A0ABX8XTY0_9ACTN</name>
<feature type="compositionally biased region" description="Polar residues" evidence="1">
    <location>
        <begin position="30"/>
        <end position="44"/>
    </location>
</feature>
<accession>A0ABX8XTY0</accession>
<evidence type="ECO:0000313" key="4">
    <source>
        <dbReference type="Proteomes" id="UP000827138"/>
    </source>
</evidence>
<feature type="region of interest" description="Disordered" evidence="1">
    <location>
        <begin position="30"/>
        <end position="94"/>
    </location>
</feature>
<evidence type="ECO:0000256" key="1">
    <source>
        <dbReference type="SAM" id="MobiDB-lite"/>
    </source>
</evidence>
<feature type="compositionally biased region" description="Basic and acidic residues" evidence="1">
    <location>
        <begin position="85"/>
        <end position="94"/>
    </location>
</feature>
<evidence type="ECO:0000256" key="2">
    <source>
        <dbReference type="SAM" id="SignalP"/>
    </source>
</evidence>
<protein>
    <recommendedName>
        <fullName evidence="5">Lipoprotein</fullName>
    </recommendedName>
</protein>
<keyword evidence="2" id="KW-0732">Signal</keyword>
<reference evidence="3 4" key="1">
    <citation type="submission" date="2021-08" db="EMBL/GenBank/DDBJ databases">
        <authorList>
            <person name="Ping M."/>
        </authorList>
    </citation>
    <scope>NUCLEOTIDE SEQUENCE [LARGE SCALE GENOMIC DNA]</scope>
    <source>
        <strain evidence="3 4">MG28</strain>
    </source>
</reference>
<gene>
    <name evidence="3" type="ORF">K1J60_25045</name>
</gene>
<proteinExistence type="predicted"/>
<organism evidence="3 4">
    <name type="scientific">Streptomyces akebiae</name>
    <dbReference type="NCBI Taxonomy" id="2865673"/>
    <lineage>
        <taxon>Bacteria</taxon>
        <taxon>Bacillati</taxon>
        <taxon>Actinomycetota</taxon>
        <taxon>Actinomycetes</taxon>
        <taxon>Kitasatosporales</taxon>
        <taxon>Streptomycetaceae</taxon>
        <taxon>Streptomyces</taxon>
    </lineage>
</organism>
<dbReference type="Proteomes" id="UP000827138">
    <property type="component" value="Chromosome"/>
</dbReference>
<dbReference type="EMBL" id="CP080647">
    <property type="protein sequence ID" value="QYX79346.1"/>
    <property type="molecule type" value="Genomic_DNA"/>
</dbReference>
<dbReference type="PROSITE" id="PS51257">
    <property type="entry name" value="PROKAR_LIPOPROTEIN"/>
    <property type="match status" value="1"/>
</dbReference>
<sequence length="184" mass="19115">MSRASRRPHRALTTALALLSAAALLSTTACTSETGTGERQQGRSAEQPPTKATATPDPTPDSDSDEGDAPRQLADRAPAPVADRVVLRQDRTRDSAHLEFGAARKGEGKALTVAVSCEGKGTIEVVLRPTGASFPMECLDGEVTSINNEFDIDDSDRAGTVSVTAAPGVLWSLSMGRGAPTAVD</sequence>
<evidence type="ECO:0000313" key="3">
    <source>
        <dbReference type="EMBL" id="QYX79346.1"/>
    </source>
</evidence>
<dbReference type="RefSeq" id="WP_220648141.1">
    <property type="nucleotide sequence ID" value="NZ_CP080647.1"/>
</dbReference>
<feature type="signal peptide" evidence="2">
    <location>
        <begin position="1"/>
        <end position="31"/>
    </location>
</feature>